<evidence type="ECO:0000313" key="3">
    <source>
        <dbReference type="Proteomes" id="UP000594463"/>
    </source>
</evidence>
<feature type="transmembrane region" description="Helical" evidence="1">
    <location>
        <begin position="162"/>
        <end position="182"/>
    </location>
</feature>
<dbReference type="Proteomes" id="UP000594463">
    <property type="component" value="Chromosome"/>
</dbReference>
<evidence type="ECO:0000256" key="1">
    <source>
        <dbReference type="SAM" id="Phobius"/>
    </source>
</evidence>
<feature type="transmembrane region" description="Helical" evidence="1">
    <location>
        <begin position="102"/>
        <end position="124"/>
    </location>
</feature>
<evidence type="ECO:0000313" key="2">
    <source>
        <dbReference type="EMBL" id="QPM69480.1"/>
    </source>
</evidence>
<keyword evidence="1" id="KW-0812">Transmembrane</keyword>
<sequence>MRKLRPTVEGAFLAALTVVLYLSSVYLPLFGFFLSFFCPLPVLFLVVRWDLRTGALAAGVATLLVAFTGLIPALICISYTLIGIFLGYAIKKKYSFFEVIGFGSLVSLLSKIALIGFALLITGINPIIENLQIMEEAFQRTSQIFGEFGEENFQQVITLINLALPAILVVASILDTTINFFLGSWVGKKIGIPFPEYPAFRNWKFPVSVFWMFVLSWVFVLFGGETIYGRIGLNLQIVTQSLFIVQGVAIVYYFLSRYIQSRGVKIIILLFVVFQPILSTILSWLGVLDTWFDFRKMSSPKG</sequence>
<keyword evidence="3" id="KW-1185">Reference proteome</keyword>
<dbReference type="EMBL" id="CP065383">
    <property type="protein sequence ID" value="QPM69480.1"/>
    <property type="molecule type" value="Genomic_DNA"/>
</dbReference>
<organism evidence="2 3">
    <name type="scientific">Atribacter laminatus</name>
    <dbReference type="NCBI Taxonomy" id="2847778"/>
    <lineage>
        <taxon>Bacteria</taxon>
        <taxon>Pseudomonadati</taxon>
        <taxon>Atribacterota</taxon>
        <taxon>Atribacteria</taxon>
        <taxon>Atribacterales</taxon>
        <taxon>Atribacteraceae</taxon>
        <taxon>Atribacter</taxon>
    </lineage>
</organism>
<reference evidence="2 3" key="1">
    <citation type="journal article" date="2021" name="Nat. Commun.">
        <title>Isolation of a member of the candidate phylum Atribacteria reveals a unique cell membrane structure.</title>
        <authorList>
            <person name="Taiki K."/>
            <person name="Nobu M.K."/>
            <person name="Kusada H."/>
            <person name="Meng X.-Y."/>
            <person name="Hosoki N."/>
            <person name="Uematsu K."/>
            <person name="Yoshioka H."/>
            <person name="Kamagata Y."/>
            <person name="Tamaki H."/>
        </authorList>
    </citation>
    <scope>NUCLEOTIDE SEQUENCE [LARGE SCALE GENOMIC DNA]</scope>
    <source>
        <strain evidence="2 3">RT761</strain>
    </source>
</reference>
<dbReference type="PANTHER" id="PTHR41324:SF1">
    <property type="entry name" value="DUF2232 DOMAIN-CONTAINING PROTEIN"/>
    <property type="match status" value="1"/>
</dbReference>
<feature type="transmembrane region" description="Helical" evidence="1">
    <location>
        <begin position="57"/>
        <end position="90"/>
    </location>
</feature>
<proteinExistence type="predicted"/>
<name>A0A7T1F478_ATRLM</name>
<dbReference type="PANTHER" id="PTHR41324">
    <property type="entry name" value="MEMBRANE PROTEIN-RELATED"/>
    <property type="match status" value="1"/>
</dbReference>
<feature type="transmembrane region" description="Helical" evidence="1">
    <location>
        <begin position="267"/>
        <end position="287"/>
    </location>
</feature>
<dbReference type="KEGG" id="alam:RT761_02713"/>
<feature type="transmembrane region" description="Helical" evidence="1">
    <location>
        <begin position="12"/>
        <end position="37"/>
    </location>
</feature>
<feature type="transmembrane region" description="Helical" evidence="1">
    <location>
        <begin position="235"/>
        <end position="255"/>
    </location>
</feature>
<protein>
    <recommendedName>
        <fullName evidence="4">DUF2232 domain-containing protein</fullName>
    </recommendedName>
</protein>
<feature type="transmembrane region" description="Helical" evidence="1">
    <location>
        <begin position="203"/>
        <end position="223"/>
    </location>
</feature>
<keyword evidence="1" id="KW-0472">Membrane</keyword>
<accession>A0A7T1F478</accession>
<dbReference type="Pfam" id="PF09991">
    <property type="entry name" value="DUF2232"/>
    <property type="match status" value="1"/>
</dbReference>
<gene>
    <name evidence="2" type="ORF">RT761_02713</name>
</gene>
<dbReference type="InterPro" id="IPR018710">
    <property type="entry name" value="DUF2232"/>
</dbReference>
<dbReference type="RefSeq" id="WP_218111956.1">
    <property type="nucleotide sequence ID" value="NZ_CP065383.1"/>
</dbReference>
<keyword evidence="1" id="KW-1133">Transmembrane helix</keyword>
<evidence type="ECO:0008006" key="4">
    <source>
        <dbReference type="Google" id="ProtNLM"/>
    </source>
</evidence>
<dbReference type="AlphaFoldDB" id="A0A7T1F478"/>